<dbReference type="SUPFAM" id="SSF50956">
    <property type="entry name" value="Thermostable phytase (3-phytase)"/>
    <property type="match status" value="1"/>
</dbReference>
<accession>A0ABX1NMC6</accession>
<comment type="subcellular location">
    <subcellularLocation>
        <location evidence="1">Cell membrane</location>
    </subcellularLocation>
</comment>
<dbReference type="EMBL" id="WTVS01000075">
    <property type="protein sequence ID" value="NMG00395.1"/>
    <property type="molecule type" value="Genomic_DNA"/>
</dbReference>
<dbReference type="CDD" id="cd09971">
    <property type="entry name" value="SdiA-regulated"/>
    <property type="match status" value="1"/>
</dbReference>
<evidence type="ECO:0000313" key="6">
    <source>
        <dbReference type="Proteomes" id="UP000634522"/>
    </source>
</evidence>
<evidence type="ECO:0000256" key="1">
    <source>
        <dbReference type="ARBA" id="ARBA00004236"/>
    </source>
</evidence>
<keyword evidence="3" id="KW-1003">Cell membrane</keyword>
<dbReference type="Pfam" id="PF06977">
    <property type="entry name" value="SdiA-regulated"/>
    <property type="match status" value="1"/>
</dbReference>
<proteinExistence type="inferred from homology"/>
<organism evidence="5 6">
    <name type="scientific">Aromatoleum toluolicum</name>
    <dbReference type="NCBI Taxonomy" id="90060"/>
    <lineage>
        <taxon>Bacteria</taxon>
        <taxon>Pseudomonadati</taxon>
        <taxon>Pseudomonadota</taxon>
        <taxon>Betaproteobacteria</taxon>
        <taxon>Rhodocyclales</taxon>
        <taxon>Rhodocyclaceae</taxon>
        <taxon>Aromatoleum</taxon>
    </lineage>
</organism>
<dbReference type="InterPro" id="IPR009722">
    <property type="entry name" value="YjiK/CarP"/>
</dbReference>
<evidence type="ECO:0000256" key="4">
    <source>
        <dbReference type="ARBA" id="ARBA00023136"/>
    </source>
</evidence>
<dbReference type="Gene3D" id="2.120.10.30">
    <property type="entry name" value="TolB, C-terminal domain"/>
    <property type="match status" value="1"/>
</dbReference>
<dbReference type="RefSeq" id="WP_169142920.1">
    <property type="nucleotide sequence ID" value="NZ_WTVS01000075.1"/>
</dbReference>
<reference evidence="5 6" key="1">
    <citation type="submission" date="2019-12" db="EMBL/GenBank/DDBJ databases">
        <title>Comparative genomics gives insights into the taxonomy of the Azoarcus-Aromatoleum group and reveals separate origins of nif in the plant-associated Azoarcus and non-plant-associated Aromatoleum sub-groups.</title>
        <authorList>
            <person name="Lafos M."/>
            <person name="Maluk M."/>
            <person name="Batista M."/>
            <person name="Junghare M."/>
            <person name="Carmona M."/>
            <person name="Faoro H."/>
            <person name="Cruz L.M."/>
            <person name="Battistoni F."/>
            <person name="De Souza E."/>
            <person name="Pedrosa F."/>
            <person name="Chen W.-M."/>
            <person name="Poole P.S."/>
            <person name="Dixon R.A."/>
            <person name="James E.K."/>
        </authorList>
    </citation>
    <scope>NUCLEOTIDE SEQUENCE [LARGE SCALE GENOMIC DNA]</scope>
    <source>
        <strain evidence="5 6">T</strain>
    </source>
</reference>
<dbReference type="Proteomes" id="UP000634522">
    <property type="component" value="Unassembled WGS sequence"/>
</dbReference>
<keyword evidence="4" id="KW-0472">Membrane</keyword>
<sequence length="308" mass="33250">MNSASRPVAFARPAWLAGLIFAAAIGLSIPTDSGRAFDHLFAATITALQSSRTDASALPDYGVTLEAHPVAGVERNLSGLSWDEDRGHLWAVVNEPPQLLALDTAGQLLARHPLEGFGDVEGVAALGDGRLLLVEERRQSLVVVTAPHTPGETLARRGQQALTLALGDGDNAGFEGIAYDKAGDRLFVVKEHSPRKLYEIRGLRASLAGRLDVEVIDREHWIRDKFIARDFSSVEFDPRTGHLVLLSDASRLALEIDADGRYVGYQALAAGFAGLARHIPQAEGLALDGRGNLYVISEPNLFYAFRPE</sequence>
<keyword evidence="6" id="KW-1185">Reference proteome</keyword>
<evidence type="ECO:0000313" key="5">
    <source>
        <dbReference type="EMBL" id="NMG00395.1"/>
    </source>
</evidence>
<protein>
    <submittedName>
        <fullName evidence="5">DNA-binding protein</fullName>
    </submittedName>
</protein>
<keyword evidence="5" id="KW-0238">DNA-binding</keyword>
<dbReference type="InterPro" id="IPR011042">
    <property type="entry name" value="6-blade_b-propeller_TolB-like"/>
</dbReference>
<name>A0ABX1NMC6_9RHOO</name>
<gene>
    <name evidence="5" type="ORF">GPA27_23740</name>
</gene>
<comment type="caution">
    <text evidence="5">The sequence shown here is derived from an EMBL/GenBank/DDBJ whole genome shotgun (WGS) entry which is preliminary data.</text>
</comment>
<comment type="similarity">
    <text evidence="2">Belongs to the YjiK family.</text>
</comment>
<dbReference type="GO" id="GO:0003677">
    <property type="term" value="F:DNA binding"/>
    <property type="evidence" value="ECO:0007669"/>
    <property type="project" value="UniProtKB-KW"/>
</dbReference>
<evidence type="ECO:0000256" key="2">
    <source>
        <dbReference type="ARBA" id="ARBA00009852"/>
    </source>
</evidence>
<evidence type="ECO:0000256" key="3">
    <source>
        <dbReference type="ARBA" id="ARBA00022475"/>
    </source>
</evidence>